<keyword evidence="4" id="KW-1185">Reference proteome</keyword>
<dbReference type="Proteomes" id="UP000009168">
    <property type="component" value="Unassembled WGS sequence"/>
</dbReference>
<evidence type="ECO:0000313" key="3">
    <source>
        <dbReference type="EMBL" id="EDK31722.2"/>
    </source>
</evidence>
<evidence type="ECO:0000256" key="1">
    <source>
        <dbReference type="SAM" id="Coils"/>
    </source>
</evidence>
<dbReference type="RefSeq" id="XP_001470786.2">
    <property type="nucleotide sequence ID" value="XM_001470736.2"/>
</dbReference>
<feature type="compositionally biased region" description="Polar residues" evidence="2">
    <location>
        <begin position="265"/>
        <end position="274"/>
    </location>
</feature>
<feature type="compositionally biased region" description="Polar residues" evidence="2">
    <location>
        <begin position="368"/>
        <end position="395"/>
    </location>
</feature>
<feature type="region of interest" description="Disordered" evidence="2">
    <location>
        <begin position="368"/>
        <end position="453"/>
    </location>
</feature>
<reference evidence="4" key="1">
    <citation type="journal article" date="2006" name="PLoS Biol.">
        <title>Macronuclear genome sequence of the ciliate Tetrahymena thermophila, a model eukaryote.</title>
        <authorList>
            <person name="Eisen J.A."/>
            <person name="Coyne R.S."/>
            <person name="Wu M."/>
            <person name="Wu D."/>
            <person name="Thiagarajan M."/>
            <person name="Wortman J.R."/>
            <person name="Badger J.H."/>
            <person name="Ren Q."/>
            <person name="Amedeo P."/>
            <person name="Jones K.M."/>
            <person name="Tallon L.J."/>
            <person name="Delcher A.L."/>
            <person name="Salzberg S.L."/>
            <person name="Silva J.C."/>
            <person name="Haas B.J."/>
            <person name="Majoros W.H."/>
            <person name="Farzad M."/>
            <person name="Carlton J.M."/>
            <person name="Smith R.K. Jr."/>
            <person name="Garg J."/>
            <person name="Pearlman R.E."/>
            <person name="Karrer K.M."/>
            <person name="Sun L."/>
            <person name="Manning G."/>
            <person name="Elde N.C."/>
            <person name="Turkewitz A.P."/>
            <person name="Asai D.J."/>
            <person name="Wilkes D.E."/>
            <person name="Wang Y."/>
            <person name="Cai H."/>
            <person name="Collins K."/>
            <person name="Stewart B.A."/>
            <person name="Lee S.R."/>
            <person name="Wilamowska K."/>
            <person name="Weinberg Z."/>
            <person name="Ruzzo W.L."/>
            <person name="Wloga D."/>
            <person name="Gaertig J."/>
            <person name="Frankel J."/>
            <person name="Tsao C.-C."/>
            <person name="Gorovsky M.A."/>
            <person name="Keeling P.J."/>
            <person name="Waller R.F."/>
            <person name="Patron N.J."/>
            <person name="Cherry J.M."/>
            <person name="Stover N.A."/>
            <person name="Krieger C.J."/>
            <person name="del Toro C."/>
            <person name="Ryder H.F."/>
            <person name="Williamson S.C."/>
            <person name="Barbeau R.A."/>
            <person name="Hamilton E.P."/>
            <person name="Orias E."/>
        </authorList>
    </citation>
    <scope>NUCLEOTIDE SEQUENCE [LARGE SCALE GENOMIC DNA]</scope>
    <source>
        <strain evidence="4">SB210</strain>
    </source>
</reference>
<protein>
    <submittedName>
        <fullName evidence="3">Uncharacterized protein</fullName>
    </submittedName>
</protein>
<sequence>MSKVTFMQQIQEISINYTNNHSGVMQQNIEMNLPQELFLRILCLENKLEKRYTIQHIDNLIVLYSQLVEHYNMKQDPIYIYFLEKIKNYLSKTNSLKLYFKGAEKEIDEKNNTWLEETDDSILISDEEKSPNKVLRDTSSQNFQLTQQASNMMRRDSFDNLIEQKRQQLRKSISFINYQQAKKTLLQEEIYDLERKRNERNLKLNVFKEVFLNQDNKNNEVKEIIKNYEELSKEKDNIVKSDIDQQMNTIQERIKIKRNNQFKKSLTIELNTPRSNRDHKDESNPKLSYAPPSSSKNEQKSELNHIYPSPSSKSENKISINQLSPHSQEDYINVFNSSLTNGQADNTPNKKAKLNIKNFHQKLGIQKTDPQQYEQKYCDQNSNSPDGLQNNAYQSSDEDVDLQSSNAQNKNKTHQDEYHQPSIIKEAFSQEQSFHRESVSPSKYMKDFGYDNE</sequence>
<feature type="compositionally biased region" description="Basic and acidic residues" evidence="2">
    <location>
        <begin position="275"/>
        <end position="284"/>
    </location>
</feature>
<dbReference type="GeneID" id="7846378"/>
<dbReference type="EMBL" id="GG662703">
    <property type="protein sequence ID" value="EDK31722.2"/>
    <property type="molecule type" value="Genomic_DNA"/>
</dbReference>
<feature type="coiled-coil region" evidence="1">
    <location>
        <begin position="214"/>
        <end position="241"/>
    </location>
</feature>
<organism evidence="3 4">
    <name type="scientific">Tetrahymena thermophila (strain SB210)</name>
    <dbReference type="NCBI Taxonomy" id="312017"/>
    <lineage>
        <taxon>Eukaryota</taxon>
        <taxon>Sar</taxon>
        <taxon>Alveolata</taxon>
        <taxon>Ciliophora</taxon>
        <taxon>Intramacronucleata</taxon>
        <taxon>Oligohymenophorea</taxon>
        <taxon>Hymenostomatida</taxon>
        <taxon>Tetrahymenina</taxon>
        <taxon>Tetrahymenidae</taxon>
        <taxon>Tetrahymena</taxon>
    </lineage>
</organism>
<dbReference type="KEGG" id="tet:TTHERM_00266629"/>
<dbReference type="AlphaFoldDB" id="A4VDW9"/>
<gene>
    <name evidence="3" type="ORF">TTHERM_00266629</name>
</gene>
<evidence type="ECO:0000256" key="2">
    <source>
        <dbReference type="SAM" id="MobiDB-lite"/>
    </source>
</evidence>
<dbReference type="InParanoid" id="A4VDW9"/>
<feature type="region of interest" description="Disordered" evidence="2">
    <location>
        <begin position="265"/>
        <end position="317"/>
    </location>
</feature>
<accession>A4VDW9</accession>
<dbReference type="HOGENOM" id="CLU_2138539_0_0_1"/>
<name>A4VDW9_TETTS</name>
<evidence type="ECO:0000313" key="4">
    <source>
        <dbReference type="Proteomes" id="UP000009168"/>
    </source>
</evidence>
<feature type="compositionally biased region" description="Basic and acidic residues" evidence="2">
    <location>
        <begin position="433"/>
        <end position="453"/>
    </location>
</feature>
<keyword evidence="1" id="KW-0175">Coiled coil</keyword>
<proteinExistence type="predicted"/>